<evidence type="ECO:0000313" key="1">
    <source>
        <dbReference type="EMBL" id="KKC34776.1"/>
    </source>
</evidence>
<name>A0ABR5E3A6_9HYPH</name>
<organism evidence="1 2">
    <name type="scientific">Devosia psychrophila</name>
    <dbReference type="NCBI Taxonomy" id="728005"/>
    <lineage>
        <taxon>Bacteria</taxon>
        <taxon>Pseudomonadati</taxon>
        <taxon>Pseudomonadota</taxon>
        <taxon>Alphaproteobacteria</taxon>
        <taxon>Hyphomicrobiales</taxon>
        <taxon>Devosiaceae</taxon>
        <taxon>Devosia</taxon>
    </lineage>
</organism>
<dbReference type="Proteomes" id="UP000033519">
    <property type="component" value="Unassembled WGS sequence"/>
</dbReference>
<reference evidence="1 2" key="1">
    <citation type="submission" date="2015-03" db="EMBL/GenBank/DDBJ databases">
        <authorList>
            <person name="Lepp D."/>
            <person name="Hassan Y.I."/>
            <person name="Li X.-Z."/>
            <person name="Zhou T."/>
        </authorList>
    </citation>
    <scope>NUCLEOTIDE SEQUENCE [LARGE SCALE GENOMIC DNA]</scope>
    <source>
        <strain evidence="1 2">Cr7-05</strain>
    </source>
</reference>
<comment type="caution">
    <text evidence="1">The sequence shown here is derived from an EMBL/GenBank/DDBJ whole genome shotgun (WGS) entry which is preliminary data.</text>
</comment>
<evidence type="ECO:0000313" key="2">
    <source>
        <dbReference type="Proteomes" id="UP000033519"/>
    </source>
</evidence>
<sequence>MLLGLSVRRAVASREGRSDRRIQPAMAFPAAFHDDEDINSLVVRMAENGCMTSQEFVRHYLLSGIVSFNEGTYPTSALRRLAILAGVDEDAIQRNAVTCDSPVQNFSLENGAQFRGAPLFGGHVRALTHIR</sequence>
<dbReference type="EMBL" id="LAPV01000009">
    <property type="protein sequence ID" value="KKC34776.1"/>
    <property type="molecule type" value="Genomic_DNA"/>
</dbReference>
<keyword evidence="2" id="KW-1185">Reference proteome</keyword>
<gene>
    <name evidence="1" type="ORF">WH91_00645</name>
</gene>
<proteinExistence type="predicted"/>
<protein>
    <submittedName>
        <fullName evidence="1">Uncharacterized protein</fullName>
    </submittedName>
</protein>
<accession>A0ABR5E3A6</accession>